<protein>
    <recommendedName>
        <fullName evidence="6">Putative mRNA interferase YoeB</fullName>
    </recommendedName>
</protein>
<evidence type="ECO:0000256" key="1">
    <source>
        <dbReference type="ARBA" id="ARBA00008172"/>
    </source>
</evidence>
<evidence type="ECO:0000256" key="3">
    <source>
        <dbReference type="ARBA" id="ARBA00022722"/>
    </source>
</evidence>
<dbReference type="GeneID" id="61067359"/>
<dbReference type="GO" id="GO:0006401">
    <property type="term" value="P:RNA catabolic process"/>
    <property type="evidence" value="ECO:0007669"/>
    <property type="project" value="InterPro"/>
</dbReference>
<keyword evidence="2" id="KW-1277">Toxin-antitoxin system</keyword>
<dbReference type="PANTHER" id="PTHR38039:SF1">
    <property type="entry name" value="TOXIN YOEB"/>
    <property type="match status" value="1"/>
</dbReference>
<dbReference type="Proteomes" id="UP000322188">
    <property type="component" value="Unassembled WGS sequence"/>
</dbReference>
<dbReference type="AlphaFoldDB" id="A0A5C8GF52"/>
<accession>A0A5C8GF52</accession>
<organism evidence="7 8">
    <name type="scientific">Brachyspira aalborgi</name>
    <dbReference type="NCBI Taxonomy" id="29522"/>
    <lineage>
        <taxon>Bacteria</taxon>
        <taxon>Pseudomonadati</taxon>
        <taxon>Spirochaetota</taxon>
        <taxon>Spirochaetia</taxon>
        <taxon>Brachyspirales</taxon>
        <taxon>Brachyspiraceae</taxon>
        <taxon>Brachyspira</taxon>
    </lineage>
</organism>
<dbReference type="PANTHER" id="PTHR38039">
    <property type="entry name" value="TOXIN YOEB"/>
    <property type="match status" value="1"/>
</dbReference>
<name>A0A5C8GF52_9SPIR</name>
<evidence type="ECO:0000256" key="2">
    <source>
        <dbReference type="ARBA" id="ARBA00022649"/>
    </source>
</evidence>
<dbReference type="EMBL" id="SAYK01000007">
    <property type="protein sequence ID" value="TXJ59908.1"/>
    <property type="molecule type" value="Genomic_DNA"/>
</dbReference>
<dbReference type="GO" id="GO:0045892">
    <property type="term" value="P:negative regulation of DNA-templated transcription"/>
    <property type="evidence" value="ECO:0007669"/>
    <property type="project" value="TreeGrafter"/>
</dbReference>
<evidence type="ECO:0000313" key="8">
    <source>
        <dbReference type="Proteomes" id="UP000322188"/>
    </source>
</evidence>
<dbReference type="NCBIfam" id="TIGR02116">
    <property type="entry name" value="toxin_Txe_YoeB"/>
    <property type="match status" value="1"/>
</dbReference>
<keyword evidence="4" id="KW-0255">Endonuclease</keyword>
<sequence length="90" mass="10787">MNNSNIIFTKKAEEHLIFFRNNDKKTLSKINALIEAILKNPYEGIGKPEELKHEYKSCYSRRINKRDRPIYKIENNNLIILSCKFHYKDK</sequence>
<dbReference type="Gene3D" id="3.30.2310.20">
    <property type="entry name" value="RelE-like"/>
    <property type="match status" value="1"/>
</dbReference>
<comment type="similarity">
    <text evidence="1">Belongs to the YoeB family.</text>
</comment>
<dbReference type="SUPFAM" id="SSF143011">
    <property type="entry name" value="RelE-like"/>
    <property type="match status" value="1"/>
</dbReference>
<dbReference type="InterPro" id="IPR009614">
    <property type="entry name" value="YoeB_toxin"/>
</dbReference>
<comment type="caution">
    <text evidence="7">The sequence shown here is derived from an EMBL/GenBank/DDBJ whole genome shotgun (WGS) entry which is preliminary data.</text>
</comment>
<keyword evidence="3" id="KW-0540">Nuclease</keyword>
<evidence type="ECO:0000256" key="4">
    <source>
        <dbReference type="ARBA" id="ARBA00022759"/>
    </source>
</evidence>
<dbReference type="GO" id="GO:0004519">
    <property type="term" value="F:endonuclease activity"/>
    <property type="evidence" value="ECO:0007669"/>
    <property type="project" value="UniProtKB-KW"/>
</dbReference>
<dbReference type="GO" id="GO:0016787">
    <property type="term" value="F:hydrolase activity"/>
    <property type="evidence" value="ECO:0007669"/>
    <property type="project" value="UniProtKB-KW"/>
</dbReference>
<evidence type="ECO:0000256" key="6">
    <source>
        <dbReference type="ARBA" id="ARBA00030388"/>
    </source>
</evidence>
<evidence type="ECO:0000313" key="7">
    <source>
        <dbReference type="EMBL" id="TXJ59908.1"/>
    </source>
</evidence>
<gene>
    <name evidence="7" type="ORF">EPJ74_08505</name>
</gene>
<keyword evidence="5" id="KW-0378">Hydrolase</keyword>
<dbReference type="Pfam" id="PF06769">
    <property type="entry name" value="YoeB_toxin"/>
    <property type="match status" value="1"/>
</dbReference>
<reference evidence="7 8" key="1">
    <citation type="journal article" date="1992" name="Lakartidningen">
        <title>[Penicillin V and not amoxicillin is the first choice preparation in acute otitis].</title>
        <authorList>
            <person name="Kamme C."/>
            <person name="Lundgren K."/>
            <person name="Prellner K."/>
        </authorList>
    </citation>
    <scope>NUCLEOTIDE SEQUENCE [LARGE SCALE GENOMIC DNA]</scope>
    <source>
        <strain evidence="7 8">PC2022III</strain>
    </source>
</reference>
<proteinExistence type="inferred from homology"/>
<evidence type="ECO:0000256" key="5">
    <source>
        <dbReference type="ARBA" id="ARBA00022801"/>
    </source>
</evidence>
<dbReference type="RefSeq" id="WP_147561069.1">
    <property type="nucleotide sequence ID" value="NZ_SAYK01000007.1"/>
</dbReference>
<dbReference type="InterPro" id="IPR035093">
    <property type="entry name" value="RelE/ParE_toxin_dom_sf"/>
</dbReference>